<feature type="compositionally biased region" description="Polar residues" evidence="1">
    <location>
        <begin position="54"/>
        <end position="73"/>
    </location>
</feature>
<dbReference type="HOGENOM" id="CLU_2704748_0_0_1"/>
<evidence type="ECO:0000256" key="2">
    <source>
        <dbReference type="SAM" id="SignalP"/>
    </source>
</evidence>
<dbReference type="EMBL" id="JH795866">
    <property type="protein sequence ID" value="EJU00570.1"/>
    <property type="molecule type" value="Genomic_DNA"/>
</dbReference>
<dbReference type="Proteomes" id="UP000030653">
    <property type="component" value="Unassembled WGS sequence"/>
</dbReference>
<name>M5FXQ9_DACPD</name>
<keyword evidence="2" id="KW-0732">Signal</keyword>
<reference evidence="3 4" key="1">
    <citation type="journal article" date="2012" name="Science">
        <title>The Paleozoic origin of enzymatic lignin decomposition reconstructed from 31 fungal genomes.</title>
        <authorList>
            <person name="Floudas D."/>
            <person name="Binder M."/>
            <person name="Riley R."/>
            <person name="Barry K."/>
            <person name="Blanchette R.A."/>
            <person name="Henrissat B."/>
            <person name="Martinez A.T."/>
            <person name="Otillar R."/>
            <person name="Spatafora J.W."/>
            <person name="Yadav J.S."/>
            <person name="Aerts A."/>
            <person name="Benoit I."/>
            <person name="Boyd A."/>
            <person name="Carlson A."/>
            <person name="Copeland A."/>
            <person name="Coutinho P.M."/>
            <person name="de Vries R.P."/>
            <person name="Ferreira P."/>
            <person name="Findley K."/>
            <person name="Foster B."/>
            <person name="Gaskell J."/>
            <person name="Glotzer D."/>
            <person name="Gorecki P."/>
            <person name="Heitman J."/>
            <person name="Hesse C."/>
            <person name="Hori C."/>
            <person name="Igarashi K."/>
            <person name="Jurgens J.A."/>
            <person name="Kallen N."/>
            <person name="Kersten P."/>
            <person name="Kohler A."/>
            <person name="Kuees U."/>
            <person name="Kumar T.K.A."/>
            <person name="Kuo A."/>
            <person name="LaButti K."/>
            <person name="Larrondo L.F."/>
            <person name="Lindquist E."/>
            <person name="Ling A."/>
            <person name="Lombard V."/>
            <person name="Lucas S."/>
            <person name="Lundell T."/>
            <person name="Martin R."/>
            <person name="McLaughlin D.J."/>
            <person name="Morgenstern I."/>
            <person name="Morin E."/>
            <person name="Murat C."/>
            <person name="Nagy L.G."/>
            <person name="Nolan M."/>
            <person name="Ohm R.A."/>
            <person name="Patyshakuliyeva A."/>
            <person name="Rokas A."/>
            <person name="Ruiz-Duenas F.J."/>
            <person name="Sabat G."/>
            <person name="Salamov A."/>
            <person name="Samejima M."/>
            <person name="Schmutz J."/>
            <person name="Slot J.C."/>
            <person name="St John F."/>
            <person name="Stenlid J."/>
            <person name="Sun H."/>
            <person name="Sun S."/>
            <person name="Syed K."/>
            <person name="Tsang A."/>
            <person name="Wiebenga A."/>
            <person name="Young D."/>
            <person name="Pisabarro A."/>
            <person name="Eastwood D.C."/>
            <person name="Martin F."/>
            <person name="Cullen D."/>
            <person name="Grigoriev I.V."/>
            <person name="Hibbett D.S."/>
        </authorList>
    </citation>
    <scope>NUCLEOTIDE SEQUENCE [LARGE SCALE GENOMIC DNA]</scope>
    <source>
        <strain evidence="3 4">DJM-731 SS1</strain>
    </source>
</reference>
<feature type="signal peptide" evidence="2">
    <location>
        <begin position="1"/>
        <end position="17"/>
    </location>
</feature>
<sequence>MRRMRVLVLMVLGPVLALTASNPLPLVRVLPDPELQVPIPLQQSHSHSQSEEQTPASRTPPQAADSSSYSPSG</sequence>
<evidence type="ECO:0000313" key="3">
    <source>
        <dbReference type="EMBL" id="EJU00570.1"/>
    </source>
</evidence>
<organism evidence="3 4">
    <name type="scientific">Dacryopinax primogenitus (strain DJM 731)</name>
    <name type="common">Brown rot fungus</name>
    <dbReference type="NCBI Taxonomy" id="1858805"/>
    <lineage>
        <taxon>Eukaryota</taxon>
        <taxon>Fungi</taxon>
        <taxon>Dikarya</taxon>
        <taxon>Basidiomycota</taxon>
        <taxon>Agaricomycotina</taxon>
        <taxon>Dacrymycetes</taxon>
        <taxon>Dacrymycetales</taxon>
        <taxon>Dacrymycetaceae</taxon>
        <taxon>Dacryopinax</taxon>
    </lineage>
</organism>
<accession>M5FXQ9</accession>
<dbReference type="AlphaFoldDB" id="M5FXQ9"/>
<proteinExistence type="predicted"/>
<feature type="region of interest" description="Disordered" evidence="1">
    <location>
        <begin position="38"/>
        <end position="73"/>
    </location>
</feature>
<feature type="compositionally biased region" description="Low complexity" evidence="1">
    <location>
        <begin position="42"/>
        <end position="53"/>
    </location>
</feature>
<keyword evidence="4" id="KW-1185">Reference proteome</keyword>
<evidence type="ECO:0000256" key="1">
    <source>
        <dbReference type="SAM" id="MobiDB-lite"/>
    </source>
</evidence>
<protein>
    <submittedName>
        <fullName evidence="3">Uncharacterized protein</fullName>
    </submittedName>
</protein>
<feature type="chain" id="PRO_5004067308" evidence="2">
    <location>
        <begin position="18"/>
        <end position="73"/>
    </location>
</feature>
<evidence type="ECO:0000313" key="4">
    <source>
        <dbReference type="Proteomes" id="UP000030653"/>
    </source>
</evidence>
<dbReference type="GeneID" id="63688115"/>
<dbReference type="RefSeq" id="XP_040627467.1">
    <property type="nucleotide sequence ID" value="XM_040773053.1"/>
</dbReference>
<gene>
    <name evidence="3" type="ORF">DACRYDRAFT_23015</name>
</gene>